<dbReference type="GO" id="GO:0004505">
    <property type="term" value="F:phenylalanine 4-monooxygenase activity"/>
    <property type="evidence" value="ECO:0007669"/>
    <property type="project" value="UniProtKB-EC"/>
</dbReference>
<keyword evidence="5" id="KW-0560">Oxidoreductase</keyword>
<dbReference type="InterPro" id="IPR019774">
    <property type="entry name" value="Aromatic-AA_hydroxylase_C"/>
</dbReference>
<dbReference type="PIRSF" id="PIRSF000336">
    <property type="entry name" value="TH"/>
    <property type="match status" value="1"/>
</dbReference>
<evidence type="ECO:0000259" key="11">
    <source>
        <dbReference type="PROSITE" id="PS51410"/>
    </source>
</evidence>
<dbReference type="Proteomes" id="UP000245591">
    <property type="component" value="Unassembled WGS sequence"/>
</dbReference>
<dbReference type="Pfam" id="PF00351">
    <property type="entry name" value="Biopterin_H"/>
    <property type="match status" value="1"/>
</dbReference>
<feature type="region of interest" description="Disordered" evidence="10">
    <location>
        <begin position="1"/>
        <end position="38"/>
    </location>
</feature>
<evidence type="ECO:0000256" key="9">
    <source>
        <dbReference type="PIRSR" id="PIRSR601273-2"/>
    </source>
</evidence>
<dbReference type="EC" id="1.14.16.1" evidence="3"/>
<evidence type="ECO:0000256" key="2">
    <source>
        <dbReference type="ARBA" id="ARBA00009712"/>
    </source>
</evidence>
<dbReference type="SUPFAM" id="SSF55021">
    <property type="entry name" value="ACT-like"/>
    <property type="match status" value="1"/>
</dbReference>
<evidence type="ECO:0000256" key="8">
    <source>
        <dbReference type="PIRSR" id="PIRSR000336-1"/>
    </source>
</evidence>
<evidence type="ECO:0000256" key="4">
    <source>
        <dbReference type="ARBA" id="ARBA00022723"/>
    </source>
</evidence>
<dbReference type="PRINTS" id="PR00372">
    <property type="entry name" value="FYWHYDRXLASE"/>
</dbReference>
<dbReference type="GO" id="GO:0005506">
    <property type="term" value="F:iron ion binding"/>
    <property type="evidence" value="ECO:0007669"/>
    <property type="project" value="InterPro"/>
</dbReference>
<comment type="caution">
    <text evidence="13">The sequence shown here is derived from an EMBL/GenBank/DDBJ whole genome shotgun (WGS) entry which is preliminary data.</text>
</comment>
<dbReference type="SUPFAM" id="SSF56534">
    <property type="entry name" value="Aromatic aminoacid monoxygenases, catalytic and oligomerization domains"/>
    <property type="match status" value="1"/>
</dbReference>
<keyword evidence="6 8" id="KW-0408">Iron</keyword>
<reference evidence="13 14" key="1">
    <citation type="journal article" date="2018" name="MBio">
        <title>Comparative Genomics Reveals the Core Gene Toolbox for the Fungus-Insect Symbiosis.</title>
        <authorList>
            <person name="Wang Y."/>
            <person name="Stata M."/>
            <person name="Wang W."/>
            <person name="Stajich J.E."/>
            <person name="White M.M."/>
            <person name="Moncalvo J.M."/>
        </authorList>
    </citation>
    <scope>NUCLEOTIDE SEQUENCE [LARGE SCALE GENOMIC DNA]</scope>
    <source>
        <strain evidence="13 14">AUS-126-30</strain>
    </source>
</reference>
<gene>
    <name evidence="13" type="ORF">BB558_007463</name>
</gene>
<dbReference type="PROSITE" id="PS00858">
    <property type="entry name" value="PREPHENATE_DEHYDR_2"/>
    <property type="match status" value="1"/>
</dbReference>
<dbReference type="PROSITE" id="PS00367">
    <property type="entry name" value="BH4_AAA_HYDROXYL_1"/>
    <property type="match status" value="1"/>
</dbReference>
<organism evidence="13 14">
    <name type="scientific">Smittium angustum</name>
    <dbReference type="NCBI Taxonomy" id="133377"/>
    <lineage>
        <taxon>Eukaryota</taxon>
        <taxon>Fungi</taxon>
        <taxon>Fungi incertae sedis</taxon>
        <taxon>Zoopagomycota</taxon>
        <taxon>Kickxellomycotina</taxon>
        <taxon>Harpellomycetes</taxon>
        <taxon>Harpellales</taxon>
        <taxon>Legeriomycetaceae</taxon>
        <taxon>Smittium</taxon>
    </lineage>
</organism>
<feature type="binding site" evidence="8">
    <location>
        <position position="309"/>
    </location>
    <ligand>
        <name>Fe cation</name>
        <dbReference type="ChEBI" id="CHEBI:24875"/>
    </ligand>
</feature>
<feature type="binding site" evidence="8">
    <location>
        <position position="349"/>
    </location>
    <ligand>
        <name>Fe cation</name>
        <dbReference type="ChEBI" id="CHEBI:24875"/>
    </ligand>
</feature>
<dbReference type="GO" id="GO:0009094">
    <property type="term" value="P:L-phenylalanine biosynthetic process"/>
    <property type="evidence" value="ECO:0007669"/>
    <property type="project" value="InterPro"/>
</dbReference>
<dbReference type="PROSITE" id="PS51671">
    <property type="entry name" value="ACT"/>
    <property type="match status" value="1"/>
</dbReference>
<evidence type="ECO:0000256" key="5">
    <source>
        <dbReference type="ARBA" id="ARBA00023002"/>
    </source>
</evidence>
<dbReference type="InterPro" id="IPR019773">
    <property type="entry name" value="Tyrosine_3-monooxygenase-like"/>
</dbReference>
<dbReference type="InterPro" id="IPR036329">
    <property type="entry name" value="Aro-AA_hydroxylase_C_sf"/>
</dbReference>
<dbReference type="InterPro" id="IPR001273">
    <property type="entry name" value="ArAA_hydroxylase"/>
</dbReference>
<sequence>MFASSNTPASLENTPLGLGSHTGADEKSFSHGNANHADKNNDIMRRATLFFSISDQVGGLDMCLRALKDSEVSLTRIESRPSKTVHRGYDFFVDLNDSHVEKIKEALENIKKVDIVKEVHLAGSVDQGLSQQKEDDTVWFPRKKRDLDTFAEKVLEMGQDLPSDHPGALDVEYRKRRYEITQLAKKHKTGLKLPHIEYTEQEKQTWKTVYTNLKAAYEGKACSEYLHTFPLLEKNCGYGPDNIPQIEDVSAFLKDCTGFTLRPVMGLLTSRDFLNAFAFRVFHSTQYIRHPSKPLYTPEPDVCHELLGHVPLLASPDFAEFCHEIGLASLGVSDEDINKLATIFWFTVEFGLCREPDNQIKAYGAGLLSSAGELEYSLSGQPELKDLSLAETPIQSYPITKYQPVYFVAESFKSATDMVRQFAAGLDRKFEVRYNPYTETVEVLDSKDKISLFASEIKNSVQILTSALNKNI</sequence>
<comment type="similarity">
    <text evidence="2">Belongs to the biopterin-dependent aromatic amino acid hydroxylase family.</text>
</comment>
<dbReference type="PANTHER" id="PTHR11473">
    <property type="entry name" value="AROMATIC AMINO ACID HYDROXYLASE"/>
    <property type="match status" value="1"/>
</dbReference>
<evidence type="ECO:0000256" key="10">
    <source>
        <dbReference type="SAM" id="MobiDB-lite"/>
    </source>
</evidence>
<dbReference type="AlphaFoldDB" id="A0A2U1IUZ2"/>
<dbReference type="PROSITE" id="PS51410">
    <property type="entry name" value="BH4_AAA_HYDROXYL_2"/>
    <property type="match status" value="1"/>
</dbReference>
<dbReference type="InterPro" id="IPR002912">
    <property type="entry name" value="ACT_dom"/>
</dbReference>
<keyword evidence="4 8" id="KW-0479">Metal-binding</keyword>
<dbReference type="GO" id="GO:0004664">
    <property type="term" value="F:prephenate dehydratase activity"/>
    <property type="evidence" value="ECO:0007669"/>
    <property type="project" value="InterPro"/>
</dbReference>
<dbReference type="Gene3D" id="1.10.800.10">
    <property type="entry name" value="Aromatic amino acid hydroxylase"/>
    <property type="match status" value="1"/>
</dbReference>
<protein>
    <recommendedName>
        <fullName evidence="3">phenylalanine 4-monooxygenase</fullName>
        <ecNumber evidence="3">1.14.16.1</ecNumber>
    </recommendedName>
</protein>
<evidence type="ECO:0000256" key="1">
    <source>
        <dbReference type="ARBA" id="ARBA00001954"/>
    </source>
</evidence>
<proteinExistence type="inferred from homology"/>
<feature type="domain" description="ACT" evidence="12">
    <location>
        <begin position="48"/>
        <end position="124"/>
    </location>
</feature>
<dbReference type="CDD" id="cd04880">
    <property type="entry name" value="ACT_AAAH-PDT-like"/>
    <property type="match status" value="1"/>
</dbReference>
<evidence type="ECO:0000313" key="13">
    <source>
        <dbReference type="EMBL" id="PVZ96616.1"/>
    </source>
</evidence>
<dbReference type="InterPro" id="IPR036951">
    <property type="entry name" value="ArAA_hydroxylase_sf"/>
</dbReference>
<name>A0A2U1IUZ2_SMIAN</name>
<evidence type="ECO:0000256" key="3">
    <source>
        <dbReference type="ARBA" id="ARBA00011995"/>
    </source>
</evidence>
<keyword evidence="7" id="KW-0503">Monooxygenase</keyword>
<comment type="cofactor">
    <cofactor evidence="1 9">
        <name>Fe(2+)</name>
        <dbReference type="ChEBI" id="CHEBI:29033"/>
    </cofactor>
</comment>
<dbReference type="InterPro" id="IPR018301">
    <property type="entry name" value="ArAA_hydroxylase_Fe/CU_BS"/>
</dbReference>
<evidence type="ECO:0000313" key="14">
    <source>
        <dbReference type="Proteomes" id="UP000245591"/>
    </source>
</evidence>
<feature type="compositionally biased region" description="Polar residues" evidence="10">
    <location>
        <begin position="1"/>
        <end position="13"/>
    </location>
</feature>
<dbReference type="EMBL" id="MBFU01001229">
    <property type="protein sequence ID" value="PVZ96616.1"/>
    <property type="molecule type" value="Genomic_DNA"/>
</dbReference>
<feature type="binding site" evidence="8">
    <location>
        <position position="304"/>
    </location>
    <ligand>
        <name>Fe cation</name>
        <dbReference type="ChEBI" id="CHEBI:24875"/>
    </ligand>
</feature>
<feature type="domain" description="Biopterin-dependent aromatic amino acid hydroxylase family profile" evidence="11">
    <location>
        <begin position="125"/>
        <end position="472"/>
    </location>
</feature>
<keyword evidence="14" id="KW-1185">Reference proteome</keyword>
<dbReference type="InterPro" id="IPR018528">
    <property type="entry name" value="Preph_deHydtase_CS"/>
</dbReference>
<evidence type="ECO:0000256" key="7">
    <source>
        <dbReference type="ARBA" id="ARBA00023033"/>
    </source>
</evidence>
<evidence type="ECO:0000256" key="6">
    <source>
        <dbReference type="ARBA" id="ARBA00023004"/>
    </source>
</evidence>
<evidence type="ECO:0000259" key="12">
    <source>
        <dbReference type="PROSITE" id="PS51671"/>
    </source>
</evidence>
<dbReference type="PANTHER" id="PTHR11473:SF24">
    <property type="entry name" value="PHENYLALANINE-4-HYDROXYLASE"/>
    <property type="match status" value="1"/>
</dbReference>
<accession>A0A2U1IUZ2</accession>
<dbReference type="InterPro" id="IPR045865">
    <property type="entry name" value="ACT-like_dom_sf"/>
</dbReference>